<dbReference type="AlphaFoldDB" id="A0AAW1VX20"/>
<dbReference type="EMBL" id="JBEDUW010000007">
    <property type="protein sequence ID" value="KAK9912939.1"/>
    <property type="molecule type" value="Genomic_DNA"/>
</dbReference>
<proteinExistence type="predicted"/>
<feature type="region of interest" description="Disordered" evidence="1">
    <location>
        <begin position="28"/>
        <end position="59"/>
    </location>
</feature>
<feature type="compositionally biased region" description="Polar residues" evidence="1">
    <location>
        <begin position="28"/>
        <end position="41"/>
    </location>
</feature>
<reference evidence="2 3" key="1">
    <citation type="journal article" date="2023" name="G3 (Bethesda)">
        <title>A chromosome-length genome assembly and annotation of blackberry (Rubus argutus, cv. 'Hillquist').</title>
        <authorList>
            <person name="Bruna T."/>
            <person name="Aryal R."/>
            <person name="Dudchenko O."/>
            <person name="Sargent D.J."/>
            <person name="Mead D."/>
            <person name="Buti M."/>
            <person name="Cavallini A."/>
            <person name="Hytonen T."/>
            <person name="Andres J."/>
            <person name="Pham M."/>
            <person name="Weisz D."/>
            <person name="Mascagni F."/>
            <person name="Usai G."/>
            <person name="Natali L."/>
            <person name="Bassil N."/>
            <person name="Fernandez G.E."/>
            <person name="Lomsadze A."/>
            <person name="Armour M."/>
            <person name="Olukolu B."/>
            <person name="Poorten T."/>
            <person name="Britton C."/>
            <person name="Davik J."/>
            <person name="Ashrafi H."/>
            <person name="Aiden E.L."/>
            <person name="Borodovsky M."/>
            <person name="Worthington M."/>
        </authorList>
    </citation>
    <scope>NUCLEOTIDE SEQUENCE [LARGE SCALE GENOMIC DNA]</scope>
    <source>
        <strain evidence="2">PI 553951</strain>
    </source>
</reference>
<organism evidence="2 3">
    <name type="scientific">Rubus argutus</name>
    <name type="common">Southern blackberry</name>
    <dbReference type="NCBI Taxonomy" id="59490"/>
    <lineage>
        <taxon>Eukaryota</taxon>
        <taxon>Viridiplantae</taxon>
        <taxon>Streptophyta</taxon>
        <taxon>Embryophyta</taxon>
        <taxon>Tracheophyta</taxon>
        <taxon>Spermatophyta</taxon>
        <taxon>Magnoliopsida</taxon>
        <taxon>eudicotyledons</taxon>
        <taxon>Gunneridae</taxon>
        <taxon>Pentapetalae</taxon>
        <taxon>rosids</taxon>
        <taxon>fabids</taxon>
        <taxon>Rosales</taxon>
        <taxon>Rosaceae</taxon>
        <taxon>Rosoideae</taxon>
        <taxon>Rosoideae incertae sedis</taxon>
        <taxon>Rubus</taxon>
    </lineage>
</organism>
<accession>A0AAW1VX20</accession>
<dbReference type="Proteomes" id="UP001457282">
    <property type="component" value="Unassembled WGS sequence"/>
</dbReference>
<gene>
    <name evidence="2" type="ORF">M0R45_036771</name>
</gene>
<protein>
    <submittedName>
        <fullName evidence="2">Uncharacterized protein</fullName>
    </submittedName>
</protein>
<evidence type="ECO:0000256" key="1">
    <source>
        <dbReference type="SAM" id="MobiDB-lite"/>
    </source>
</evidence>
<keyword evidence="3" id="KW-1185">Reference proteome</keyword>
<feature type="compositionally biased region" description="Polar residues" evidence="1">
    <location>
        <begin position="267"/>
        <end position="279"/>
    </location>
</feature>
<comment type="caution">
    <text evidence="2">The sequence shown here is derived from an EMBL/GenBank/DDBJ whole genome shotgun (WGS) entry which is preliminary data.</text>
</comment>
<feature type="region of interest" description="Disordered" evidence="1">
    <location>
        <begin position="255"/>
        <end position="279"/>
    </location>
</feature>
<sequence length="361" mass="40785">MISGVTNRITNDLSNFSINSEYQVSTSNAALSSGNHSTTIASPKHRRSSSCRAHSTSSDAAATIPTNPIRALLLCRASSAVPAHHHHTCNSSIPESLIALGTLGRRENDRIACKKATMPMEHVVKLLNIVARERLAKLETSMQSIKKELCSEVYAQYDYVTVAREYERQYLLYKTFLRLQAHGFTFNQETLFLEATEKQWNLQVSIDAIVAQLRNVELTIVDKWEEVFDMIPITQNTPKLLKQNVHGKELMKWYPSKGNDSMKRSASGGSTRTSHSGPSYNVEVNSIKSPLDRCITRLRSFNNLPGPSYVTAVSAMIQHNNMPIWLCDETDNIFLEWVVYITPIEKRGQMEAFYENWKVNL</sequence>
<evidence type="ECO:0000313" key="2">
    <source>
        <dbReference type="EMBL" id="KAK9912939.1"/>
    </source>
</evidence>
<name>A0AAW1VX20_RUBAR</name>
<evidence type="ECO:0000313" key="3">
    <source>
        <dbReference type="Proteomes" id="UP001457282"/>
    </source>
</evidence>